<dbReference type="SUPFAM" id="SSF160935">
    <property type="entry name" value="VPA0735-like"/>
    <property type="match status" value="1"/>
</dbReference>
<evidence type="ECO:0000259" key="2">
    <source>
        <dbReference type="Pfam" id="PF06742"/>
    </source>
</evidence>
<dbReference type="Pfam" id="PF06742">
    <property type="entry name" value="DUF1214"/>
    <property type="match status" value="1"/>
</dbReference>
<dbReference type="STRING" id="658218.SAMN05216562_1762"/>
<feature type="chain" id="PRO_5011639083" description="DUF1254 domain-containing protein" evidence="1">
    <location>
        <begin position="22"/>
        <end position="337"/>
    </location>
</feature>
<keyword evidence="1" id="KW-0732">Signal</keyword>
<sequence>MKRFGIGIASAALVFIACAWAASGEKVTPENYIRAETDFAFAKFQKDAGGKVNEFFYITEPTPLDKQPIIRMNRDTLYAGALVDTEGGATVTIPEFPDDRYFSVYVIDNDHYAVDVFHEPGTHKIDADTKYVAVIQRIELRDPNDAKDVALVNKLQKGIKINASSSDPFPAPKWDKDSMLALRQGYEKEFQQYENFEPDWMGPRGEVNEKTRHIAVAGGWGLLPAKEAVYINYTGPADASQCYMANYRVPENNAFWSITVYGDDGFMKSDNNIVNDRNVKLNEDGTFDVFFGSKEACGDKPNRLDITDGWNFAMRVYRPGPSVLKGEYELPEVAVAE</sequence>
<dbReference type="PANTHER" id="PTHR36509:SF2">
    <property type="entry name" value="BLL3101 PROTEIN"/>
    <property type="match status" value="1"/>
</dbReference>
<dbReference type="PROSITE" id="PS51257">
    <property type="entry name" value="PROKAR_LIPOPROTEIN"/>
    <property type="match status" value="1"/>
</dbReference>
<evidence type="ECO:0000256" key="1">
    <source>
        <dbReference type="SAM" id="SignalP"/>
    </source>
</evidence>
<dbReference type="PANTHER" id="PTHR36509">
    <property type="entry name" value="BLL3101 PROTEIN"/>
    <property type="match status" value="1"/>
</dbReference>
<dbReference type="OrthoDB" id="547269at2"/>
<dbReference type="RefSeq" id="WP_091387340.1">
    <property type="nucleotide sequence ID" value="NZ_FNQO01000002.1"/>
</dbReference>
<organism evidence="4 5">
    <name type="scientific">Microbulbifer marinus</name>
    <dbReference type="NCBI Taxonomy" id="658218"/>
    <lineage>
        <taxon>Bacteria</taxon>
        <taxon>Pseudomonadati</taxon>
        <taxon>Pseudomonadota</taxon>
        <taxon>Gammaproteobacteria</taxon>
        <taxon>Cellvibrionales</taxon>
        <taxon>Microbulbiferaceae</taxon>
        <taxon>Microbulbifer</taxon>
    </lineage>
</organism>
<dbReference type="InterPro" id="IPR037049">
    <property type="entry name" value="DUF1214_C_sf"/>
</dbReference>
<feature type="domain" description="DUF1254" evidence="3">
    <location>
        <begin position="52"/>
        <end position="109"/>
    </location>
</feature>
<feature type="domain" description="DUF1214" evidence="2">
    <location>
        <begin position="245"/>
        <end position="320"/>
    </location>
</feature>
<dbReference type="Proteomes" id="UP000198658">
    <property type="component" value="Unassembled WGS sequence"/>
</dbReference>
<keyword evidence="5" id="KW-1185">Reference proteome</keyword>
<dbReference type="Gene3D" id="2.60.120.600">
    <property type="entry name" value="Domain of unknown function DUF1214, C-terminal domain"/>
    <property type="match status" value="1"/>
</dbReference>
<dbReference type="InterPro" id="IPR010621">
    <property type="entry name" value="DUF1214"/>
</dbReference>
<proteinExistence type="predicted"/>
<evidence type="ECO:0000313" key="5">
    <source>
        <dbReference type="Proteomes" id="UP000198658"/>
    </source>
</evidence>
<dbReference type="EMBL" id="FNQO01000002">
    <property type="protein sequence ID" value="SEA10857.1"/>
    <property type="molecule type" value="Genomic_DNA"/>
</dbReference>
<dbReference type="Pfam" id="PF06863">
    <property type="entry name" value="DUF1254"/>
    <property type="match status" value="1"/>
</dbReference>
<evidence type="ECO:0008006" key="6">
    <source>
        <dbReference type="Google" id="ProtNLM"/>
    </source>
</evidence>
<evidence type="ECO:0000313" key="4">
    <source>
        <dbReference type="EMBL" id="SEA10857.1"/>
    </source>
</evidence>
<evidence type="ECO:0000259" key="3">
    <source>
        <dbReference type="Pfam" id="PF06863"/>
    </source>
</evidence>
<gene>
    <name evidence="4" type="ORF">SAMN05216562_1762</name>
</gene>
<dbReference type="InterPro" id="IPR010679">
    <property type="entry name" value="DUF1254"/>
</dbReference>
<feature type="signal peptide" evidence="1">
    <location>
        <begin position="1"/>
        <end position="21"/>
    </location>
</feature>
<name>A0A1H3YH31_9GAMM</name>
<accession>A0A1H3YH31</accession>
<protein>
    <recommendedName>
        <fullName evidence="6">DUF1254 domain-containing protein</fullName>
    </recommendedName>
</protein>
<reference evidence="5" key="1">
    <citation type="submission" date="2016-10" db="EMBL/GenBank/DDBJ databases">
        <authorList>
            <person name="Varghese N."/>
            <person name="Submissions S."/>
        </authorList>
    </citation>
    <scope>NUCLEOTIDE SEQUENCE [LARGE SCALE GENOMIC DNA]</scope>
    <source>
        <strain evidence="5">CGMCC 1.10657</strain>
    </source>
</reference>
<dbReference type="AlphaFoldDB" id="A0A1H3YH31"/>